<protein>
    <submittedName>
        <fullName evidence="1">Uncharacterized protein</fullName>
    </submittedName>
</protein>
<evidence type="ECO:0000313" key="1">
    <source>
        <dbReference type="EMBL" id="OQP73909.1"/>
    </source>
</evidence>
<proteinExistence type="predicted"/>
<organism evidence="1 2">
    <name type="scientific">Xanthomonas phaseoli pv. dieffenbachiae</name>
    <dbReference type="NCBI Taxonomy" id="92828"/>
    <lineage>
        <taxon>Bacteria</taxon>
        <taxon>Pseudomonadati</taxon>
        <taxon>Pseudomonadota</taxon>
        <taxon>Gammaproteobacteria</taxon>
        <taxon>Lysobacterales</taxon>
        <taxon>Lysobacteraceae</taxon>
        <taxon>Xanthomonas</taxon>
    </lineage>
</organism>
<dbReference type="AlphaFoldDB" id="A0A1V9GTH0"/>
<reference evidence="1 2" key="2">
    <citation type="journal article" date="2017" name="Plant Pathol.">
        <title>Pathogenicity and virulence gene content of Xanthomonas strains infecting Araceae, formerly known as Xanthomonas axonopodis pv. dieffenbachiae.</title>
        <authorList>
            <person name="Constantin E.C."/>
            <person name="Haegeman A."/>
            <person name="Van Vaerenbergh J."/>
            <person name="Baeyen S."/>
            <person name="Van Malderghem C."/>
            <person name="Maes M."/>
            <person name="Cottyn B."/>
        </authorList>
    </citation>
    <scope>NUCLEOTIDE SEQUENCE [LARGE SCALE GENOMIC DNA]</scope>
    <source>
        <strain evidence="1 2">LMG 25940</strain>
    </source>
</reference>
<reference evidence="1 2" key="1">
    <citation type="journal article" date="2016" name="Plant Pathol.">
        <title>Genetic characterization of strains named as Xanthomonas axonopodis pv. dieffenbachiae leads to a taxonomic revision of the X. axonopodis species complex.</title>
        <authorList>
            <person name="Constantin E.C."/>
            <person name="Cleenwerck I."/>
            <person name="Maes M."/>
            <person name="Baeyen S."/>
            <person name="Van Malderghem C."/>
            <person name="De Vos P."/>
            <person name="Cottyn B."/>
        </authorList>
    </citation>
    <scope>NUCLEOTIDE SEQUENCE [LARGE SCALE GENOMIC DNA]</scope>
    <source>
        <strain evidence="1 2">LMG 25940</strain>
    </source>
</reference>
<dbReference type="Proteomes" id="UP000050546">
    <property type="component" value="Unassembled WGS sequence"/>
</dbReference>
<accession>A0A1V9GTH0</accession>
<name>A0A1V9GTH0_9XANT</name>
<evidence type="ECO:0000313" key="2">
    <source>
        <dbReference type="Proteomes" id="UP000050546"/>
    </source>
</evidence>
<comment type="caution">
    <text evidence="1">The sequence shown here is derived from an EMBL/GenBank/DDBJ whole genome shotgun (WGS) entry which is preliminary data.</text>
</comment>
<sequence length="79" mass="8936">MVQLIRREAVPCVHVPRRAAPRYLRTHPPLPPVDSSMEVAAWSYRNDPQPPAVRHHGVACRPSQASAHGWRATWLNTPQ</sequence>
<gene>
    <name evidence="1" type="ORF">IM53_021305</name>
</gene>
<dbReference type="EMBL" id="JPYI02000100">
    <property type="protein sequence ID" value="OQP73909.1"/>
    <property type="molecule type" value="Genomic_DNA"/>
</dbReference>